<keyword evidence="1" id="KW-0343">GTPase activation</keyword>
<dbReference type="AlphaFoldDB" id="A0AAV9J144"/>
<keyword evidence="4" id="KW-0862">Zinc</keyword>
<evidence type="ECO:0000256" key="2">
    <source>
        <dbReference type="ARBA" id="ARBA00022723"/>
    </source>
</evidence>
<dbReference type="InterPro" id="IPR001164">
    <property type="entry name" value="ArfGAP_dom"/>
</dbReference>
<evidence type="ECO:0000313" key="9">
    <source>
        <dbReference type="Proteomes" id="UP001301350"/>
    </source>
</evidence>
<dbReference type="PANTHER" id="PTHR46395:SF1">
    <property type="entry name" value="ADP-RIBOSYLATION FACTOR GTPASE-ACTIVATING PROTEIN 1"/>
    <property type="match status" value="1"/>
</dbReference>
<dbReference type="PANTHER" id="PTHR46395">
    <property type="entry name" value="ADP-RIBOSYLATION FACTOR GTPASE-ACTIVATING PROTEIN 1"/>
    <property type="match status" value="1"/>
</dbReference>
<dbReference type="GO" id="GO:0005096">
    <property type="term" value="F:GTPase activator activity"/>
    <property type="evidence" value="ECO:0007669"/>
    <property type="project" value="UniProtKB-KW"/>
</dbReference>
<dbReference type="PROSITE" id="PS50115">
    <property type="entry name" value="ARFGAP"/>
    <property type="match status" value="1"/>
</dbReference>
<dbReference type="Pfam" id="PF01412">
    <property type="entry name" value="ArfGap"/>
    <property type="match status" value="1"/>
</dbReference>
<dbReference type="Proteomes" id="UP001301350">
    <property type="component" value="Unassembled WGS sequence"/>
</dbReference>
<feature type="compositionally biased region" description="Basic and acidic residues" evidence="6">
    <location>
        <begin position="345"/>
        <end position="357"/>
    </location>
</feature>
<comment type="caution">
    <text evidence="8">The sequence shown here is derived from an EMBL/GenBank/DDBJ whole genome shotgun (WGS) entry which is preliminary data.</text>
</comment>
<feature type="region of interest" description="Disordered" evidence="6">
    <location>
        <begin position="169"/>
        <end position="198"/>
    </location>
</feature>
<keyword evidence="9" id="KW-1185">Reference proteome</keyword>
<proteinExistence type="predicted"/>
<name>A0AAV9J144_CYACA</name>
<dbReference type="InterPro" id="IPR038508">
    <property type="entry name" value="ArfGAP_dom_sf"/>
</dbReference>
<feature type="region of interest" description="Disordered" evidence="6">
    <location>
        <begin position="237"/>
        <end position="376"/>
    </location>
</feature>
<dbReference type="Gene3D" id="1.10.220.150">
    <property type="entry name" value="Arf GTPase activating protein"/>
    <property type="match status" value="1"/>
</dbReference>
<dbReference type="GO" id="GO:0032012">
    <property type="term" value="P:regulation of ARF protein signal transduction"/>
    <property type="evidence" value="ECO:0007669"/>
    <property type="project" value="TreeGrafter"/>
</dbReference>
<evidence type="ECO:0000313" key="8">
    <source>
        <dbReference type="EMBL" id="KAK4538269.1"/>
    </source>
</evidence>
<dbReference type="PRINTS" id="PR00405">
    <property type="entry name" value="REVINTRACTNG"/>
</dbReference>
<reference evidence="8 9" key="1">
    <citation type="submission" date="2022-07" db="EMBL/GenBank/DDBJ databases">
        <title>Genome-wide signatures of adaptation to extreme environments.</title>
        <authorList>
            <person name="Cho C.H."/>
            <person name="Yoon H.S."/>
        </authorList>
    </citation>
    <scope>NUCLEOTIDE SEQUENCE [LARGE SCALE GENOMIC DNA]</scope>
    <source>
        <strain evidence="8 9">DBV 063 E5</strain>
    </source>
</reference>
<dbReference type="SMART" id="SM00105">
    <property type="entry name" value="ArfGap"/>
    <property type="match status" value="1"/>
</dbReference>
<dbReference type="GO" id="GO:0030100">
    <property type="term" value="P:regulation of endocytosis"/>
    <property type="evidence" value="ECO:0007669"/>
    <property type="project" value="TreeGrafter"/>
</dbReference>
<evidence type="ECO:0000256" key="4">
    <source>
        <dbReference type="ARBA" id="ARBA00022833"/>
    </source>
</evidence>
<feature type="domain" description="Arf-GAP" evidence="7">
    <location>
        <begin position="5"/>
        <end position="124"/>
    </location>
</feature>
<protein>
    <recommendedName>
        <fullName evidence="7">Arf-GAP domain-containing protein</fullName>
    </recommendedName>
</protein>
<dbReference type="SUPFAM" id="SSF57863">
    <property type="entry name" value="ArfGap/RecO-like zinc finger"/>
    <property type="match status" value="1"/>
</dbReference>
<dbReference type="GO" id="GO:0008270">
    <property type="term" value="F:zinc ion binding"/>
    <property type="evidence" value="ECO:0007669"/>
    <property type="project" value="UniProtKB-KW"/>
</dbReference>
<dbReference type="CDD" id="cd08830">
    <property type="entry name" value="ArfGap_ArfGap1"/>
    <property type="match status" value="1"/>
</dbReference>
<keyword evidence="3 5" id="KW-0863">Zinc-finger</keyword>
<evidence type="ECO:0000259" key="7">
    <source>
        <dbReference type="PROSITE" id="PS50115"/>
    </source>
</evidence>
<keyword evidence="2" id="KW-0479">Metal-binding</keyword>
<evidence type="ECO:0000256" key="1">
    <source>
        <dbReference type="ARBA" id="ARBA00022468"/>
    </source>
</evidence>
<accession>A0AAV9J144</accession>
<sequence>MADLQATVRELQRLPENRRCADCGAPNPQWATVTYGTFICLECSGRHRSLGVHVSFVRSVGMDKWKEREVRMMEVGGNAAFVEFMRRHADVAPDGRVDVAVKYESAAARAYAERIRVLADGRDWREPPAGSLMATGRSHEVAQREPVLERGVSSAAATGVDWRTRIQGVGSGPAGVSAPARPVPNSYSGDGRDTDGEWDRLMQSTSAQLSEVASQVRNSEFARSASAALSSWWSSATEHKDHGGARPSVDTDDSGASLLSGLSHLPRGSGFEGFGSAQPERAARSDATNAPARQPYAAGGGGSFLGFLTGDDERGGNDDDDDDDDESSLRAALQHDLQHLPRGRRPLDHVHSTDVARADAPNGRLGYSSHRARPTT</sequence>
<evidence type="ECO:0000256" key="6">
    <source>
        <dbReference type="SAM" id="MobiDB-lite"/>
    </source>
</evidence>
<gene>
    <name evidence="8" type="ORF">CDCA_CDCA16G4294</name>
</gene>
<dbReference type="InterPro" id="IPR037278">
    <property type="entry name" value="ARFGAP/RecO"/>
</dbReference>
<evidence type="ECO:0000256" key="3">
    <source>
        <dbReference type="ARBA" id="ARBA00022771"/>
    </source>
</evidence>
<organism evidence="8 9">
    <name type="scientific">Cyanidium caldarium</name>
    <name type="common">Red alga</name>
    <dbReference type="NCBI Taxonomy" id="2771"/>
    <lineage>
        <taxon>Eukaryota</taxon>
        <taxon>Rhodophyta</taxon>
        <taxon>Bangiophyceae</taxon>
        <taxon>Cyanidiales</taxon>
        <taxon>Cyanidiaceae</taxon>
        <taxon>Cyanidium</taxon>
    </lineage>
</organism>
<feature type="compositionally biased region" description="Low complexity" evidence="6">
    <location>
        <begin position="254"/>
        <end position="265"/>
    </location>
</feature>
<dbReference type="EMBL" id="JANCYW010000016">
    <property type="protein sequence ID" value="KAK4538269.1"/>
    <property type="molecule type" value="Genomic_DNA"/>
</dbReference>
<evidence type="ECO:0000256" key="5">
    <source>
        <dbReference type="PROSITE-ProRule" id="PRU00288"/>
    </source>
</evidence>
<dbReference type="GO" id="GO:0000139">
    <property type="term" value="C:Golgi membrane"/>
    <property type="evidence" value="ECO:0007669"/>
    <property type="project" value="TreeGrafter"/>
</dbReference>